<dbReference type="Proteomes" id="UP000825388">
    <property type="component" value="Unassembled WGS sequence"/>
</dbReference>
<dbReference type="NCBIfam" id="NF033894">
    <property type="entry name" value="Eex_IncN"/>
    <property type="match status" value="1"/>
</dbReference>
<sequence length="88" mass="10057">MQKIHRRMTHNAALLCVANLLLGGCGSEPKSEEWYSNNLKEAETKVRWCMEPERKQKLSQDPSHPDAQECQHAYAAARSAQFKRMTGQ</sequence>
<gene>
    <name evidence="1" type="ORF">Xseb_19165</name>
</gene>
<proteinExistence type="predicted"/>
<reference evidence="1" key="1">
    <citation type="submission" date="2015-12" db="EMBL/GenBank/DDBJ databases">
        <authorList>
            <person name="Bansal K."/>
            <person name="Midha S."/>
            <person name="Patil P.B."/>
        </authorList>
    </citation>
    <scope>NUCLEOTIDE SEQUENCE</scope>
    <source>
        <strain evidence="1">LMG867</strain>
    </source>
</reference>
<dbReference type="PROSITE" id="PS51257">
    <property type="entry name" value="PROKAR_LIPOPROTEIN"/>
    <property type="match status" value="1"/>
</dbReference>
<evidence type="ECO:0000313" key="2">
    <source>
        <dbReference type="Proteomes" id="UP000825388"/>
    </source>
</evidence>
<dbReference type="AlphaFoldDB" id="A0AAW4RSC0"/>
<organism evidence="1 2">
    <name type="scientific">Xanthomonas citri pv. sesbaniae</name>
    <dbReference type="NCBI Taxonomy" id="473425"/>
    <lineage>
        <taxon>Bacteria</taxon>
        <taxon>Pseudomonadati</taxon>
        <taxon>Pseudomonadota</taxon>
        <taxon>Gammaproteobacteria</taxon>
        <taxon>Lysobacterales</taxon>
        <taxon>Lysobacteraceae</taxon>
        <taxon>Xanthomonas</taxon>
    </lineage>
</organism>
<evidence type="ECO:0000313" key="1">
    <source>
        <dbReference type="EMBL" id="MBZ3926187.1"/>
    </source>
</evidence>
<accession>A0AAW4RSC0</accession>
<comment type="caution">
    <text evidence="1">The sequence shown here is derived from an EMBL/GenBank/DDBJ whole genome shotgun (WGS) entry which is preliminary data.</text>
</comment>
<name>A0AAW4RSC0_XANCI</name>
<dbReference type="EMBL" id="LOKL01000153">
    <property type="protein sequence ID" value="MBZ3926187.1"/>
    <property type="molecule type" value="Genomic_DNA"/>
</dbReference>
<protein>
    <recommendedName>
        <fullName evidence="3">EexN family lipoprotein</fullName>
    </recommendedName>
</protein>
<dbReference type="InterPro" id="IPR047937">
    <property type="entry name" value="Eex_IncN-like"/>
</dbReference>
<evidence type="ECO:0008006" key="3">
    <source>
        <dbReference type="Google" id="ProtNLM"/>
    </source>
</evidence>
<dbReference type="RefSeq" id="WP_089113688.1">
    <property type="nucleotide sequence ID" value="NZ_LOKL01000153.1"/>
</dbReference>